<accession>A0A0E0G860</accession>
<dbReference type="Gramene" id="ONIVA02G22450.3">
    <property type="protein sequence ID" value="ONIVA02G22450.3"/>
    <property type="gene ID" value="ONIVA02G22450"/>
</dbReference>
<reference evidence="1" key="2">
    <citation type="submission" date="2018-04" db="EMBL/GenBank/DDBJ databases">
        <title>OnivRS2 (Oryza nivara Reference Sequence Version 2).</title>
        <authorList>
            <person name="Zhang J."/>
            <person name="Kudrna D."/>
            <person name="Lee S."/>
            <person name="Talag J."/>
            <person name="Rajasekar S."/>
            <person name="Welchert J."/>
            <person name="Hsing Y.-I."/>
            <person name="Wing R.A."/>
        </authorList>
    </citation>
    <scope>NUCLEOTIDE SEQUENCE [LARGE SCALE GENOMIC DNA]</scope>
    <source>
        <strain evidence="1">SL10</strain>
    </source>
</reference>
<evidence type="ECO:0000313" key="2">
    <source>
        <dbReference type="Proteomes" id="UP000006591"/>
    </source>
</evidence>
<protein>
    <submittedName>
        <fullName evidence="1">Uncharacterized protein</fullName>
    </submittedName>
</protein>
<reference evidence="1" key="1">
    <citation type="submission" date="2015-04" db="UniProtKB">
        <authorList>
            <consortium name="EnsemblPlants"/>
        </authorList>
    </citation>
    <scope>IDENTIFICATION</scope>
    <source>
        <strain evidence="1">SL10</strain>
    </source>
</reference>
<dbReference type="HOGENOM" id="CLU_140644_0_0_1"/>
<name>A0A0E0G860_ORYNI</name>
<organism evidence="1">
    <name type="scientific">Oryza nivara</name>
    <name type="common">Indian wild rice</name>
    <name type="synonym">Oryza sativa f. spontanea</name>
    <dbReference type="NCBI Taxonomy" id="4536"/>
    <lineage>
        <taxon>Eukaryota</taxon>
        <taxon>Viridiplantae</taxon>
        <taxon>Streptophyta</taxon>
        <taxon>Embryophyta</taxon>
        <taxon>Tracheophyta</taxon>
        <taxon>Spermatophyta</taxon>
        <taxon>Magnoliopsida</taxon>
        <taxon>Liliopsida</taxon>
        <taxon>Poales</taxon>
        <taxon>Poaceae</taxon>
        <taxon>BOP clade</taxon>
        <taxon>Oryzoideae</taxon>
        <taxon>Oryzeae</taxon>
        <taxon>Oryzinae</taxon>
        <taxon>Oryza</taxon>
    </lineage>
</organism>
<dbReference type="EnsemblPlants" id="ONIVA02G22450.3">
    <property type="protein sequence ID" value="ONIVA02G22450.3"/>
    <property type="gene ID" value="ONIVA02G22450"/>
</dbReference>
<dbReference type="Proteomes" id="UP000006591">
    <property type="component" value="Chromosome 2"/>
</dbReference>
<dbReference type="AlphaFoldDB" id="A0A0E0G860"/>
<proteinExistence type="predicted"/>
<sequence length="159" mass="17593">MENSSVFFKPTLRPPLLTVSSTPMGLQCPLDELPWIVPMREQRRDDVRVAWEEGDLATEEMDDELFIRGEEVETWRHSLMYIPQNNQNKELSHNSSVLLPGKDHGGLIIPMVRRQPPLAVARTGMSATGSRCSAAAAAGGNQWNAIAVASTREAKPNIS</sequence>
<keyword evidence="2" id="KW-1185">Reference proteome</keyword>
<evidence type="ECO:0000313" key="1">
    <source>
        <dbReference type="EnsemblPlants" id="ONIVA02G22450.3"/>
    </source>
</evidence>